<dbReference type="Gene3D" id="3.30.450.20">
    <property type="entry name" value="PAS domain"/>
    <property type="match status" value="1"/>
</dbReference>
<name>B4VJ82_9CYAN</name>
<dbReference type="InterPro" id="IPR035965">
    <property type="entry name" value="PAS-like_dom_sf"/>
</dbReference>
<comment type="catalytic activity">
    <reaction evidence="1">
        <text>ATP + protein L-histidine = ADP + protein N-phospho-L-histidine.</text>
        <dbReference type="EC" id="2.7.13.3"/>
    </reaction>
</comment>
<evidence type="ECO:0000256" key="8">
    <source>
        <dbReference type="ARBA" id="ARBA00022840"/>
    </source>
</evidence>
<dbReference type="eggNOG" id="COG4191">
    <property type="taxonomic scope" value="Bacteria"/>
</dbReference>
<dbReference type="InterPro" id="IPR004358">
    <property type="entry name" value="Sig_transdc_His_kin-like_C"/>
</dbReference>
<reference evidence="13 14" key="1">
    <citation type="submission" date="2008-07" db="EMBL/GenBank/DDBJ databases">
        <authorList>
            <person name="Tandeau de Marsac N."/>
            <person name="Ferriera S."/>
            <person name="Johnson J."/>
            <person name="Kravitz S."/>
            <person name="Beeson K."/>
            <person name="Sutton G."/>
            <person name="Rogers Y.-H."/>
            <person name="Friedman R."/>
            <person name="Frazier M."/>
            <person name="Venter J.C."/>
        </authorList>
    </citation>
    <scope>NUCLEOTIDE SEQUENCE [LARGE SCALE GENOMIC DNA]</scope>
    <source>
        <strain evidence="13 14">PCC 7420</strain>
    </source>
</reference>
<evidence type="ECO:0000256" key="6">
    <source>
        <dbReference type="ARBA" id="ARBA00022741"/>
    </source>
</evidence>
<evidence type="ECO:0000256" key="7">
    <source>
        <dbReference type="ARBA" id="ARBA00022777"/>
    </source>
</evidence>
<dbReference type="Gene3D" id="1.10.287.130">
    <property type="match status" value="1"/>
</dbReference>
<dbReference type="EMBL" id="DS989842">
    <property type="protein sequence ID" value="EDX77986.1"/>
    <property type="molecule type" value="Genomic_DNA"/>
</dbReference>
<dbReference type="Gene3D" id="3.30.565.10">
    <property type="entry name" value="Histidine kinase-like ATPase, C-terminal domain"/>
    <property type="match status" value="1"/>
</dbReference>
<dbReference type="InterPro" id="IPR000014">
    <property type="entry name" value="PAS"/>
</dbReference>
<evidence type="ECO:0000313" key="13">
    <source>
        <dbReference type="EMBL" id="EDX77986.1"/>
    </source>
</evidence>
<comment type="similarity">
    <text evidence="2">In the N-terminal section; belongs to the phytochrome family.</text>
</comment>
<keyword evidence="5" id="KW-0808">Transferase</keyword>
<dbReference type="GO" id="GO:0000155">
    <property type="term" value="F:phosphorelay sensor kinase activity"/>
    <property type="evidence" value="ECO:0007669"/>
    <property type="project" value="InterPro"/>
</dbReference>
<evidence type="ECO:0000256" key="2">
    <source>
        <dbReference type="ARBA" id="ARBA00006402"/>
    </source>
</evidence>
<dbReference type="Pfam" id="PF01590">
    <property type="entry name" value="GAF"/>
    <property type="match status" value="2"/>
</dbReference>
<keyword evidence="6" id="KW-0547">Nucleotide-binding</keyword>
<dbReference type="AlphaFoldDB" id="B4VJ82"/>
<dbReference type="Proteomes" id="UP000003835">
    <property type="component" value="Unassembled WGS sequence"/>
</dbReference>
<sequence length="981" mass="109688">MYIKTIYHLIAQELRQTSLGSILIILLVVPIAAMVGSVGYLTFSNGQAFHGVASQLAYEISDRVQPSFAPESATSHLSPISLPNRPTIQPDPVNSNIINFIGNSSSHVILAKTNKFFQHNAINTRTTISLCLGLFMTTTGMIILITRWLRKSTSQSFSTVQENARTKDLFESIFNESADAIFIVNAKTLVISDCNHRAVELFEAQSKQELLNTEGHLLQKKRFTTGQLRSIANQVKRYGFWQQELEYVSKKGNVFWGNLAIRQIDVAGQPMHLVRVTDITPRKQAEAALRIRQRQDAAIAQLGQEALIEADLSLLMDWTVTLVSQTLNVDYCQILQRLPNGEELLLVAGFGWQAGLVGQATVSAGKESQFGYSLVCWEPIIVTDLPTETRFQGSPLLQDHGIVSGMSTRIPGQNQPFGVLAVHTTQKRQFTDDDIYFLQAIANIIATAIERKRTEEALRESAVRERAIATVLQRMRQTLDIDKIFTATTEELRHVLRCDRVAIYRFNPDWSGEFVAESVADGWVTLTLEQQNNPDLKADALEEERCTLKSLDGSENLSISSFHPQLYPPYSCPNPNITNLQSDNSLQDTYLKETRGGAYSQGASYRVVEDIYNAGFTDCYIELLEQFQARSYIIAPIFCGKKLWGLLATYQNSSPRAWRKSEISVVVQIATQFGVAVQQAQLLQKTQEQALDLELTLNQLKRTQAQLVHSEKMSSLGQMVAGVAHEINNPVSFIYGNLTPAKEYVQDLVRLIQTYQKTYPTPTAELQQLIEEIDLDFLLDDWQNLLKSMQIGTDRIRAIVLSLRNFSRLDEKEIKKVDIHEGIDNTLLILQHRFKAAGNAQGIQVIKHYTQLPLVTCYASQLNQVFMNILNNAIDALEDQPSPRLITISTEVDTGSKQPTTDDGQPTSDFIIIRIADNGSGINEDIKPKIFDPFFTTKPVGSGTGLGLSISHQIVVEKHQGQIYCTSTLGQGTEFIVKIPL</sequence>
<dbReference type="SMART" id="SM00388">
    <property type="entry name" value="HisKA"/>
    <property type="match status" value="1"/>
</dbReference>
<dbReference type="EC" id="2.7.13.3" evidence="3"/>
<organism evidence="13 14">
    <name type="scientific">Coleofasciculus chthonoplastes PCC 7420</name>
    <dbReference type="NCBI Taxonomy" id="118168"/>
    <lineage>
        <taxon>Bacteria</taxon>
        <taxon>Bacillati</taxon>
        <taxon>Cyanobacteriota</taxon>
        <taxon>Cyanophyceae</taxon>
        <taxon>Coleofasciculales</taxon>
        <taxon>Coleofasciculaceae</taxon>
        <taxon>Coleofasciculus</taxon>
    </lineage>
</organism>
<dbReference type="RefSeq" id="WP_006098422.1">
    <property type="nucleotide sequence ID" value="NZ_DS989842.1"/>
</dbReference>
<feature type="domain" description="Phytochrome chromophore attachment site" evidence="11">
    <location>
        <begin position="480"/>
        <end position="672"/>
    </location>
</feature>
<proteinExistence type="inferred from homology"/>
<dbReference type="PRINTS" id="PR00344">
    <property type="entry name" value="BCTRLSENSOR"/>
</dbReference>
<dbReference type="CDD" id="cd00082">
    <property type="entry name" value="HisKA"/>
    <property type="match status" value="1"/>
</dbReference>
<keyword evidence="10" id="KW-1133">Transmembrane helix</keyword>
<evidence type="ECO:0000256" key="4">
    <source>
        <dbReference type="ARBA" id="ARBA00022553"/>
    </source>
</evidence>
<dbReference type="STRING" id="118168.MC7420_7724"/>
<dbReference type="InterPro" id="IPR003661">
    <property type="entry name" value="HisK_dim/P_dom"/>
</dbReference>
<dbReference type="InterPro" id="IPR016132">
    <property type="entry name" value="Phyto_chromo_attachment"/>
</dbReference>
<dbReference type="InterPro" id="IPR029016">
    <property type="entry name" value="GAF-like_dom_sf"/>
</dbReference>
<dbReference type="NCBIfam" id="TIGR00229">
    <property type="entry name" value="sensory_box"/>
    <property type="match status" value="1"/>
</dbReference>
<keyword evidence="10" id="KW-0472">Membrane</keyword>
<dbReference type="InterPro" id="IPR036097">
    <property type="entry name" value="HisK_dim/P_sf"/>
</dbReference>
<keyword evidence="7" id="KW-0418">Kinase</keyword>
<dbReference type="SUPFAM" id="SSF55785">
    <property type="entry name" value="PYP-like sensor domain (PAS domain)"/>
    <property type="match status" value="1"/>
</dbReference>
<dbReference type="InterPro" id="IPR036890">
    <property type="entry name" value="HATPase_C_sf"/>
</dbReference>
<keyword evidence="10" id="KW-0812">Transmembrane</keyword>
<evidence type="ECO:0000313" key="14">
    <source>
        <dbReference type="Proteomes" id="UP000003835"/>
    </source>
</evidence>
<dbReference type="PROSITE" id="PS50109">
    <property type="entry name" value="HIS_KIN"/>
    <property type="match status" value="1"/>
</dbReference>
<dbReference type="Pfam" id="PF02518">
    <property type="entry name" value="HATPase_c"/>
    <property type="match status" value="1"/>
</dbReference>
<evidence type="ECO:0000256" key="5">
    <source>
        <dbReference type="ARBA" id="ARBA00022679"/>
    </source>
</evidence>
<evidence type="ECO:0000256" key="1">
    <source>
        <dbReference type="ARBA" id="ARBA00000085"/>
    </source>
</evidence>
<gene>
    <name evidence="13" type="ORF">MC7420_7724</name>
</gene>
<protein>
    <recommendedName>
        <fullName evidence="3">histidine kinase</fullName>
        <ecNumber evidence="3">2.7.13.3</ecNumber>
    </recommendedName>
</protein>
<dbReference type="InterPro" id="IPR003594">
    <property type="entry name" value="HATPase_dom"/>
</dbReference>
<dbReference type="PANTHER" id="PTHR43065">
    <property type="entry name" value="SENSOR HISTIDINE KINASE"/>
    <property type="match status" value="1"/>
</dbReference>
<dbReference type="OrthoDB" id="474548at2"/>
<dbReference type="GO" id="GO:0005524">
    <property type="term" value="F:ATP binding"/>
    <property type="evidence" value="ECO:0007669"/>
    <property type="project" value="UniProtKB-KW"/>
</dbReference>
<dbReference type="Gene3D" id="3.30.450.40">
    <property type="match status" value="2"/>
</dbReference>
<evidence type="ECO:0000259" key="12">
    <source>
        <dbReference type="PROSITE" id="PS50109"/>
    </source>
</evidence>
<dbReference type="SUPFAM" id="SSF47384">
    <property type="entry name" value="Homodimeric domain of signal transducing histidine kinase"/>
    <property type="match status" value="1"/>
</dbReference>
<dbReference type="PANTHER" id="PTHR43065:SF10">
    <property type="entry name" value="PEROXIDE STRESS-ACTIVATED HISTIDINE KINASE MAK3"/>
    <property type="match status" value="1"/>
</dbReference>
<dbReference type="PROSITE" id="PS50046">
    <property type="entry name" value="PHYTOCHROME_2"/>
    <property type="match status" value="1"/>
</dbReference>
<evidence type="ECO:0000256" key="10">
    <source>
        <dbReference type="SAM" id="Phobius"/>
    </source>
</evidence>
<feature type="transmembrane region" description="Helical" evidence="10">
    <location>
        <begin position="20"/>
        <end position="43"/>
    </location>
</feature>
<evidence type="ECO:0000259" key="11">
    <source>
        <dbReference type="PROSITE" id="PS50046"/>
    </source>
</evidence>
<feature type="domain" description="Histidine kinase" evidence="12">
    <location>
        <begin position="722"/>
        <end position="981"/>
    </location>
</feature>
<keyword evidence="4" id="KW-0597">Phosphoprotein</keyword>
<dbReference type="SMART" id="SM00387">
    <property type="entry name" value="HATPase_c"/>
    <property type="match status" value="1"/>
</dbReference>
<dbReference type="InterPro" id="IPR003018">
    <property type="entry name" value="GAF"/>
</dbReference>
<evidence type="ECO:0000256" key="3">
    <source>
        <dbReference type="ARBA" id="ARBA00012438"/>
    </source>
</evidence>
<keyword evidence="9" id="KW-0902">Two-component regulatory system</keyword>
<keyword evidence="14" id="KW-1185">Reference proteome</keyword>
<dbReference type="HOGENOM" id="CLU_000445_114_39_3"/>
<dbReference type="InterPro" id="IPR005467">
    <property type="entry name" value="His_kinase_dom"/>
</dbReference>
<keyword evidence="8" id="KW-0067">ATP-binding</keyword>
<dbReference type="eggNOG" id="COG2203">
    <property type="taxonomic scope" value="Bacteria"/>
</dbReference>
<dbReference type="SUPFAM" id="SSF55781">
    <property type="entry name" value="GAF domain-like"/>
    <property type="match status" value="2"/>
</dbReference>
<evidence type="ECO:0000256" key="9">
    <source>
        <dbReference type="ARBA" id="ARBA00023012"/>
    </source>
</evidence>
<accession>B4VJ82</accession>
<dbReference type="SUPFAM" id="SSF55874">
    <property type="entry name" value="ATPase domain of HSP90 chaperone/DNA topoisomerase II/histidine kinase"/>
    <property type="match status" value="1"/>
</dbReference>
<dbReference type="SMART" id="SM00065">
    <property type="entry name" value="GAF"/>
    <property type="match status" value="2"/>
</dbReference>